<sequence>MQASRAAFAVSGAGVVRAAVPATAAASRTRRSTVGSVAALSAVGVAAVAVGVASLFASHQGVSLRPSGGLLSALRAATRRTPVAARVTMAVSAATKPLPARSEVSDEDTWAVDSIFPTVDAFTAEIDALNELSDGGKWPSLARYRGTLASAGPSGVVSLLDAFFATMRRIQVIHVYGHLQHDTDTADDDKKAGYGRAVSVYYSFAEATSWIDSELVALPEADATALVASPEVAAAGYSFYLKKIMRARAHTLSAEGEELIAMASKAMSASTKAFGALNNADFVFPSIRDGQGELHELTLGNYIGHMRSRDRRRREAAFKGLYGVYGAHENSLAEMLAGAVEKNVFTARARKYDGVLESALAPNGIPTSVYTSLVETVRASLPRTMHKYAKLRRRLLHSQSPAVRNFQLHYWDLYAPLIPDVDIQFSYDEARKAVVESVAPLGDDYKEVIRAGLFERRWVDKFENANKRSGAYSSGCHDTQPFVLMNYQENLDGIKTLAHELGHSAHSALSRSTQPIQYLDYSIFIAEVASTFNEELLQKTLRASVSTDEERMMLVNAQLDDIRGTFFRQTQLADFELEMTRAAEAKTPLTPGFLKSLYARISADYIGPDVAADPEIELEFSRIPHFHARLYVYQYATSLAASAQLADRVLAGDLNAEAYLDVLRGGGSVDPVELLQQAGVDLETTGPFEAICDKFEQLVDELDALTAHMQPPAPRQPSA</sequence>
<dbReference type="InterPro" id="IPR042088">
    <property type="entry name" value="OligoPept_F_C"/>
</dbReference>
<evidence type="ECO:0000256" key="2">
    <source>
        <dbReference type="ARBA" id="ARBA00022670"/>
    </source>
</evidence>
<keyword evidence="7" id="KW-0812">Transmembrane</keyword>
<feature type="transmembrane region" description="Helical" evidence="7">
    <location>
        <begin position="34"/>
        <end position="57"/>
    </location>
</feature>
<dbReference type="Gene3D" id="1.20.140.70">
    <property type="entry name" value="Oligopeptidase f, N-terminal domain"/>
    <property type="match status" value="1"/>
</dbReference>
<comment type="cofactor">
    <cofactor evidence="1">
        <name>Zn(2+)</name>
        <dbReference type="ChEBI" id="CHEBI:29105"/>
    </cofactor>
</comment>
<proteinExistence type="predicted"/>
<dbReference type="CDD" id="cd09608">
    <property type="entry name" value="M3B_PepF"/>
    <property type="match status" value="1"/>
</dbReference>
<keyword evidence="11" id="KW-1185">Reference proteome</keyword>
<dbReference type="InterPro" id="IPR004438">
    <property type="entry name" value="Peptidase_M3B"/>
</dbReference>
<evidence type="ECO:0000259" key="9">
    <source>
        <dbReference type="Pfam" id="PF08439"/>
    </source>
</evidence>
<evidence type="ECO:0000256" key="3">
    <source>
        <dbReference type="ARBA" id="ARBA00022723"/>
    </source>
</evidence>
<accession>A0A1X6NM09</accession>
<evidence type="ECO:0000313" key="11">
    <source>
        <dbReference type="Proteomes" id="UP000218209"/>
    </source>
</evidence>
<gene>
    <name evidence="10" type="ORF">BU14_1578s0001</name>
</gene>
<keyword evidence="7" id="KW-1133">Transmembrane helix</keyword>
<keyword evidence="3" id="KW-0479">Metal-binding</keyword>
<dbReference type="Gene3D" id="1.10.1370.20">
    <property type="entry name" value="Oligoendopeptidase f, C-terminal domain"/>
    <property type="match status" value="1"/>
</dbReference>
<reference evidence="10 11" key="1">
    <citation type="submission" date="2017-03" db="EMBL/GenBank/DDBJ databases">
        <title>WGS assembly of Porphyra umbilicalis.</title>
        <authorList>
            <person name="Brawley S.H."/>
            <person name="Blouin N.A."/>
            <person name="Ficko-Blean E."/>
            <person name="Wheeler G.L."/>
            <person name="Lohr M."/>
            <person name="Goodson H.V."/>
            <person name="Jenkins J.W."/>
            <person name="Blaby-Haas C.E."/>
            <person name="Helliwell K.E."/>
            <person name="Chan C."/>
            <person name="Marriage T."/>
            <person name="Bhattacharya D."/>
            <person name="Klein A.S."/>
            <person name="Badis Y."/>
            <person name="Brodie J."/>
            <person name="Cao Y."/>
            <person name="Collen J."/>
            <person name="Dittami S.M."/>
            <person name="Gachon C.M."/>
            <person name="Green B.R."/>
            <person name="Karpowicz S."/>
            <person name="Kim J.W."/>
            <person name="Kudahl U."/>
            <person name="Lin S."/>
            <person name="Michel G."/>
            <person name="Mittag M."/>
            <person name="Olson B.J."/>
            <person name="Pangilinan J."/>
            <person name="Peng Y."/>
            <person name="Qiu H."/>
            <person name="Shu S."/>
            <person name="Singer J.T."/>
            <person name="Smith A.G."/>
            <person name="Sprecher B.N."/>
            <person name="Wagner V."/>
            <person name="Wang W."/>
            <person name="Wang Z.-Y."/>
            <person name="Yan J."/>
            <person name="Yarish C."/>
            <person name="Zoeuner-Riek S."/>
            <person name="Zhuang Y."/>
            <person name="Zou Y."/>
            <person name="Lindquist E.A."/>
            <person name="Grimwood J."/>
            <person name="Barry K."/>
            <person name="Rokhsar D.S."/>
            <person name="Schmutz J."/>
            <person name="Stiller J.W."/>
            <person name="Grossman A.R."/>
            <person name="Prochnik S.E."/>
        </authorList>
    </citation>
    <scope>NUCLEOTIDE SEQUENCE [LARGE SCALE GENOMIC DNA]</scope>
    <source>
        <strain evidence="10">4086291</strain>
    </source>
</reference>
<evidence type="ECO:0000313" key="10">
    <source>
        <dbReference type="EMBL" id="OSX69373.1"/>
    </source>
</evidence>
<keyword evidence="4" id="KW-0378">Hydrolase</keyword>
<dbReference type="NCBIfam" id="TIGR00181">
    <property type="entry name" value="pepF"/>
    <property type="match status" value="1"/>
</dbReference>
<feature type="domain" description="Oligopeptidase F N-terminal" evidence="9">
    <location>
        <begin position="214"/>
        <end position="284"/>
    </location>
</feature>
<dbReference type="AlphaFoldDB" id="A0A1X6NM09"/>
<dbReference type="Gene3D" id="1.10.287.830">
    <property type="entry name" value="putative peptidase helix hairpin domain like"/>
    <property type="match status" value="1"/>
</dbReference>
<name>A0A1X6NM09_PORUM</name>
<dbReference type="InterPro" id="IPR001567">
    <property type="entry name" value="Pept_M3A_M3B_dom"/>
</dbReference>
<keyword evidence="2" id="KW-0645">Protease</keyword>
<evidence type="ECO:0000256" key="7">
    <source>
        <dbReference type="SAM" id="Phobius"/>
    </source>
</evidence>
<dbReference type="Pfam" id="PF08439">
    <property type="entry name" value="Peptidase_M3_N"/>
    <property type="match status" value="1"/>
</dbReference>
<evidence type="ECO:0000256" key="4">
    <source>
        <dbReference type="ARBA" id="ARBA00022801"/>
    </source>
</evidence>
<keyword evidence="5" id="KW-0862">Zinc</keyword>
<evidence type="ECO:0000256" key="1">
    <source>
        <dbReference type="ARBA" id="ARBA00001947"/>
    </source>
</evidence>
<dbReference type="GO" id="GO:0006518">
    <property type="term" value="P:peptide metabolic process"/>
    <property type="evidence" value="ECO:0007669"/>
    <property type="project" value="TreeGrafter"/>
</dbReference>
<dbReference type="PANTHER" id="PTHR11804:SF84">
    <property type="entry name" value="SACCHAROLYSIN"/>
    <property type="match status" value="1"/>
</dbReference>
<evidence type="ECO:0008006" key="12">
    <source>
        <dbReference type="Google" id="ProtNLM"/>
    </source>
</evidence>
<dbReference type="OrthoDB" id="2445at2759"/>
<dbReference type="PANTHER" id="PTHR11804">
    <property type="entry name" value="PROTEASE M3 THIMET OLIGOPEPTIDASE-RELATED"/>
    <property type="match status" value="1"/>
</dbReference>
<evidence type="ECO:0000259" key="8">
    <source>
        <dbReference type="Pfam" id="PF01432"/>
    </source>
</evidence>
<evidence type="ECO:0000256" key="5">
    <source>
        <dbReference type="ARBA" id="ARBA00022833"/>
    </source>
</evidence>
<feature type="domain" description="Peptidase M3A/M3B catalytic" evidence="8">
    <location>
        <begin position="306"/>
        <end position="690"/>
    </location>
</feature>
<dbReference type="GO" id="GO:0004222">
    <property type="term" value="F:metalloendopeptidase activity"/>
    <property type="evidence" value="ECO:0007669"/>
    <property type="project" value="InterPro"/>
</dbReference>
<dbReference type="Pfam" id="PF01432">
    <property type="entry name" value="Peptidase_M3"/>
    <property type="match status" value="1"/>
</dbReference>
<keyword evidence="6" id="KW-0482">Metalloprotease</keyword>
<organism evidence="10 11">
    <name type="scientific">Porphyra umbilicalis</name>
    <name type="common">Purple laver</name>
    <name type="synonym">Red alga</name>
    <dbReference type="NCBI Taxonomy" id="2786"/>
    <lineage>
        <taxon>Eukaryota</taxon>
        <taxon>Rhodophyta</taxon>
        <taxon>Bangiophyceae</taxon>
        <taxon>Bangiales</taxon>
        <taxon>Bangiaceae</taxon>
        <taxon>Porphyra</taxon>
    </lineage>
</organism>
<dbReference type="SUPFAM" id="SSF55486">
    <property type="entry name" value="Metalloproteases ('zincins'), catalytic domain"/>
    <property type="match status" value="1"/>
</dbReference>
<keyword evidence="7" id="KW-0472">Membrane</keyword>
<protein>
    <recommendedName>
        <fullName evidence="12">Oligoendopeptidase F</fullName>
    </recommendedName>
</protein>
<evidence type="ECO:0000256" key="6">
    <source>
        <dbReference type="ARBA" id="ARBA00023049"/>
    </source>
</evidence>
<dbReference type="GO" id="GO:0006508">
    <property type="term" value="P:proteolysis"/>
    <property type="evidence" value="ECO:0007669"/>
    <property type="project" value="UniProtKB-KW"/>
</dbReference>
<dbReference type="InterPro" id="IPR045090">
    <property type="entry name" value="Pept_M3A_M3B"/>
</dbReference>
<dbReference type="EMBL" id="KV919592">
    <property type="protein sequence ID" value="OSX69373.1"/>
    <property type="molecule type" value="Genomic_DNA"/>
</dbReference>
<dbReference type="InterPro" id="IPR013647">
    <property type="entry name" value="OligopepF_N_dom"/>
</dbReference>
<dbReference type="Proteomes" id="UP000218209">
    <property type="component" value="Unassembled WGS sequence"/>
</dbReference>
<dbReference type="GO" id="GO:0046872">
    <property type="term" value="F:metal ion binding"/>
    <property type="evidence" value="ECO:0007669"/>
    <property type="project" value="UniProtKB-KW"/>
</dbReference>